<protein>
    <submittedName>
        <fullName evidence="2">Uncharacterized protein</fullName>
    </submittedName>
</protein>
<name>A0A318TYG2_9BACL</name>
<dbReference type="OrthoDB" id="2845455at2"/>
<comment type="caution">
    <text evidence="2">The sequence shown here is derived from an EMBL/GenBank/DDBJ whole genome shotgun (WGS) entry which is preliminary data.</text>
</comment>
<evidence type="ECO:0000256" key="1">
    <source>
        <dbReference type="SAM" id="Phobius"/>
    </source>
</evidence>
<proteinExistence type="predicted"/>
<organism evidence="2 3">
    <name type="scientific">Ureibacillus chungkukjangi</name>
    <dbReference type="NCBI Taxonomy" id="1202712"/>
    <lineage>
        <taxon>Bacteria</taxon>
        <taxon>Bacillati</taxon>
        <taxon>Bacillota</taxon>
        <taxon>Bacilli</taxon>
        <taxon>Bacillales</taxon>
        <taxon>Caryophanaceae</taxon>
        <taxon>Ureibacillus</taxon>
    </lineage>
</organism>
<evidence type="ECO:0000313" key="3">
    <source>
        <dbReference type="Proteomes" id="UP000247416"/>
    </source>
</evidence>
<dbReference type="Proteomes" id="UP000247416">
    <property type="component" value="Unassembled WGS sequence"/>
</dbReference>
<dbReference type="EMBL" id="QJTJ01000003">
    <property type="protein sequence ID" value="PYF08048.1"/>
    <property type="molecule type" value="Genomic_DNA"/>
</dbReference>
<feature type="transmembrane region" description="Helical" evidence="1">
    <location>
        <begin position="54"/>
        <end position="80"/>
    </location>
</feature>
<gene>
    <name evidence="2" type="ORF">BJ095_103219</name>
</gene>
<feature type="transmembrane region" description="Helical" evidence="1">
    <location>
        <begin position="31"/>
        <end position="48"/>
    </location>
</feature>
<dbReference type="AlphaFoldDB" id="A0A318TYG2"/>
<keyword evidence="1" id="KW-1133">Transmembrane helix</keyword>
<keyword evidence="3" id="KW-1185">Reference proteome</keyword>
<accession>A0A318TYG2</accession>
<reference evidence="2 3" key="1">
    <citation type="submission" date="2018-06" db="EMBL/GenBank/DDBJ databases">
        <title>Genomic Encyclopedia of Archaeal and Bacterial Type Strains, Phase II (KMG-II): from individual species to whole genera.</title>
        <authorList>
            <person name="Goeker M."/>
        </authorList>
    </citation>
    <scope>NUCLEOTIDE SEQUENCE [LARGE SCALE GENOMIC DNA]</scope>
    <source>
        <strain evidence="2 3">KACC 16626</strain>
    </source>
</reference>
<feature type="transmembrane region" description="Helical" evidence="1">
    <location>
        <begin position="92"/>
        <end position="109"/>
    </location>
</feature>
<evidence type="ECO:0000313" key="2">
    <source>
        <dbReference type="EMBL" id="PYF08048.1"/>
    </source>
</evidence>
<sequence>MGSLDKVELAKRDLKKKHPIENFLLKHQNKLMIAAGIYILLFFVMAFINQIIGLLIFGPILLLVVIIGFILNLIIFYSKVDTLREFIFSKKLFHIIFISSMIVLALYLGREQIYDLPNYVKNNFEVYVGSPTEIEIRYGDKGKARYSTTHFILQNGEDVFYRGKIEDLDPTHEYEIEYLPNSKEITEINNLTTGEKWRHR</sequence>
<keyword evidence="1" id="KW-0472">Membrane</keyword>
<keyword evidence="1" id="KW-0812">Transmembrane</keyword>
<dbReference type="RefSeq" id="WP_107932361.1">
    <property type="nucleotide sequence ID" value="NZ_CP085009.1"/>
</dbReference>